<dbReference type="RefSeq" id="WP_213529379.1">
    <property type="nucleotide sequence ID" value="NZ_BOVJ01000110.1"/>
</dbReference>
<dbReference type="Proteomes" id="UP000680304">
    <property type="component" value="Unassembled WGS sequence"/>
</dbReference>
<proteinExistence type="predicted"/>
<keyword evidence="2" id="KW-1185">Reference proteome</keyword>
<comment type="caution">
    <text evidence="1">The sequence shown here is derived from an EMBL/GenBank/DDBJ whole genome shotgun (WGS) entry which is preliminary data.</text>
</comment>
<name>A0ABQ4N9M8_9BACL</name>
<dbReference type="EMBL" id="BOVJ01000110">
    <property type="protein sequence ID" value="GIQ64896.1"/>
    <property type="molecule type" value="Genomic_DNA"/>
</dbReference>
<reference evidence="1 2" key="1">
    <citation type="submission" date="2021-04" db="EMBL/GenBank/DDBJ databases">
        <title>Draft genome sequence of Paenibacillus cisolokensis, LC2-13A.</title>
        <authorList>
            <person name="Uke A."/>
            <person name="Chhe C."/>
            <person name="Baramee S."/>
            <person name="Kosugi A."/>
        </authorList>
    </citation>
    <scope>NUCLEOTIDE SEQUENCE [LARGE SCALE GENOMIC DNA]</scope>
    <source>
        <strain evidence="1 2">LC2-13A</strain>
    </source>
</reference>
<organism evidence="1 2">
    <name type="scientific">Paenibacillus cisolokensis</name>
    <dbReference type="NCBI Taxonomy" id="1658519"/>
    <lineage>
        <taxon>Bacteria</taxon>
        <taxon>Bacillati</taxon>
        <taxon>Bacillota</taxon>
        <taxon>Bacilli</taxon>
        <taxon>Bacillales</taxon>
        <taxon>Paenibacillaceae</taxon>
        <taxon>Paenibacillus</taxon>
    </lineage>
</organism>
<accession>A0ABQ4N9M8</accession>
<gene>
    <name evidence="1" type="ORF">PACILC2_34640</name>
</gene>
<protein>
    <submittedName>
        <fullName evidence="1">Uncharacterized protein</fullName>
    </submittedName>
</protein>
<sequence>MPKPKRNTDDWRNLPYEYWNVRTLHAYFADRNRELYGVDPYLPMRNWRFEQGVLKRALTEYGAETLHRAFDVIFREYRPSRDYPYLTAGFAVAYRLNAVLPRILAEKERKNDAGETDYNELKGWL</sequence>
<evidence type="ECO:0000313" key="2">
    <source>
        <dbReference type="Proteomes" id="UP000680304"/>
    </source>
</evidence>
<evidence type="ECO:0000313" key="1">
    <source>
        <dbReference type="EMBL" id="GIQ64896.1"/>
    </source>
</evidence>